<keyword evidence="1" id="KW-0472">Membrane</keyword>
<feature type="transmembrane region" description="Helical" evidence="1">
    <location>
        <begin position="142"/>
        <end position="175"/>
    </location>
</feature>
<evidence type="ECO:0000313" key="3">
    <source>
        <dbReference type="Proteomes" id="UP000177817"/>
    </source>
</evidence>
<gene>
    <name evidence="2" type="ORF">A2677_00035</name>
</gene>
<dbReference type="AlphaFoldDB" id="A0A1G2BNG8"/>
<sequence length="564" mass="62431">MERPLLQYQVHAAARYFRTSTIARIITVLLFLGVFVFVGVGMFFFFKGGFGYIFKDEFLRPVVALYAYELFFLVVGALMFFSALLSGLFGLFRSQTASWIMASPRFRAFPWYVLWRVVFASTWPLLVIALPALLALRSVTGLTAAAFIATVGSIILLALLSAFSALALLLAIGTILREVGAALKLRLLTIGTITLAIVATFLIIGFAFSRYVAPLDFAVISQSQNLALGSASIESVAKNFSLVPTHFSALSLLRFQQGNYTVGVVLLIPLLVLVLIAALVFFALANLSYLVLWQVLQEGEFHAEPGRNLKNSHPVSFPRVFTGTLGTLFEKEALIMYRNSRNMLWFVFMLFIWLIQTSLNLSFRQNFLRYGLERGSVPYSFQAFQIVILIYFVSAFVLRFGFPSLSTERKTAWIVASAPVDTLRLFWAKLLFYVTGFTLLGLIFGIANSGFLGITIGNPFLFVGMALVAIVTVSIFGVSLGALFPNFESDDPELLSTSLPGLAFIACSLSYGAFGAYLYYLNTVKGFSNGLIFFAVISLAWALSMIAAVRRKVPRLEFSALQRH</sequence>
<dbReference type="InterPro" id="IPR031599">
    <property type="entry name" value="ABC_tran_2"/>
</dbReference>
<feature type="transmembrane region" description="Helical" evidence="1">
    <location>
        <begin position="187"/>
        <end position="208"/>
    </location>
</feature>
<feature type="transmembrane region" description="Helical" evidence="1">
    <location>
        <begin position="526"/>
        <end position="549"/>
    </location>
</feature>
<keyword evidence="1" id="KW-1133">Transmembrane helix</keyword>
<protein>
    <submittedName>
        <fullName evidence="2">Uncharacterized protein</fullName>
    </submittedName>
</protein>
<reference evidence="2 3" key="1">
    <citation type="journal article" date="2016" name="Nat. Commun.">
        <title>Thousands of microbial genomes shed light on interconnected biogeochemical processes in an aquifer system.</title>
        <authorList>
            <person name="Anantharaman K."/>
            <person name="Brown C.T."/>
            <person name="Hug L.A."/>
            <person name="Sharon I."/>
            <person name="Castelle C.J."/>
            <person name="Probst A.J."/>
            <person name="Thomas B.C."/>
            <person name="Singh A."/>
            <person name="Wilkins M.J."/>
            <person name="Karaoz U."/>
            <person name="Brodie E.L."/>
            <person name="Williams K.H."/>
            <person name="Hubbard S.S."/>
            <person name="Banfield J.F."/>
        </authorList>
    </citation>
    <scope>NUCLEOTIDE SEQUENCE [LARGE SCALE GENOMIC DNA]</scope>
</reference>
<dbReference type="EMBL" id="MHKK01000002">
    <property type="protein sequence ID" value="OGY90651.1"/>
    <property type="molecule type" value="Genomic_DNA"/>
</dbReference>
<keyword evidence="1" id="KW-0812">Transmembrane</keyword>
<organism evidence="2 3">
    <name type="scientific">Candidatus Komeilibacteria bacterium RIFCSPHIGHO2_01_FULL_52_14</name>
    <dbReference type="NCBI Taxonomy" id="1798549"/>
    <lineage>
        <taxon>Bacteria</taxon>
        <taxon>Candidatus Komeiliibacteriota</taxon>
    </lineage>
</organism>
<name>A0A1G2BNG8_9BACT</name>
<feature type="transmembrane region" description="Helical" evidence="1">
    <location>
        <begin position="460"/>
        <end position="487"/>
    </location>
</feature>
<feature type="transmembrane region" description="Helical" evidence="1">
    <location>
        <begin position="260"/>
        <end position="284"/>
    </location>
</feature>
<feature type="transmembrane region" description="Helical" evidence="1">
    <location>
        <begin position="430"/>
        <end position="454"/>
    </location>
</feature>
<feature type="transmembrane region" description="Helical" evidence="1">
    <location>
        <begin position="383"/>
        <end position="402"/>
    </location>
</feature>
<comment type="caution">
    <text evidence="2">The sequence shown here is derived from an EMBL/GenBank/DDBJ whole genome shotgun (WGS) entry which is preliminary data.</text>
</comment>
<evidence type="ECO:0000313" key="2">
    <source>
        <dbReference type="EMBL" id="OGY90651.1"/>
    </source>
</evidence>
<accession>A0A1G2BNG8</accession>
<dbReference type="Pfam" id="PF16949">
    <property type="entry name" value="ABC_tran_2"/>
    <property type="match status" value="1"/>
</dbReference>
<feature type="transmembrane region" description="Helical" evidence="1">
    <location>
        <begin position="499"/>
        <end position="520"/>
    </location>
</feature>
<feature type="transmembrane region" description="Helical" evidence="1">
    <location>
        <begin position="66"/>
        <end position="92"/>
    </location>
</feature>
<feature type="transmembrane region" description="Helical" evidence="1">
    <location>
        <begin position="21"/>
        <end position="46"/>
    </location>
</feature>
<evidence type="ECO:0000256" key="1">
    <source>
        <dbReference type="SAM" id="Phobius"/>
    </source>
</evidence>
<feature type="transmembrane region" description="Helical" evidence="1">
    <location>
        <begin position="113"/>
        <end position="136"/>
    </location>
</feature>
<dbReference type="Proteomes" id="UP000177817">
    <property type="component" value="Unassembled WGS sequence"/>
</dbReference>
<feature type="transmembrane region" description="Helical" evidence="1">
    <location>
        <begin position="343"/>
        <end position="363"/>
    </location>
</feature>
<proteinExistence type="predicted"/>